<proteinExistence type="predicted"/>
<organism evidence="4 5">
    <name type="scientific">Nocardioides panaciterrulae</name>
    <dbReference type="NCBI Taxonomy" id="661492"/>
    <lineage>
        <taxon>Bacteria</taxon>
        <taxon>Bacillati</taxon>
        <taxon>Actinomycetota</taxon>
        <taxon>Actinomycetes</taxon>
        <taxon>Propionibacteriales</taxon>
        <taxon>Nocardioidaceae</taxon>
        <taxon>Nocardioides</taxon>
    </lineage>
</organism>
<protein>
    <submittedName>
        <fullName evidence="4">Cellobiose-specific phosphotransferase system component IIC</fullName>
    </submittedName>
</protein>
<feature type="transmembrane region" description="Helical" evidence="2">
    <location>
        <begin position="48"/>
        <end position="70"/>
    </location>
</feature>
<keyword evidence="3" id="KW-0732">Signal</keyword>
<keyword evidence="2" id="KW-0472">Membrane</keyword>
<sequence length="118" mass="12054">MTHTLPFVRRAALVLTTSAGLGLVGLAGPASAAVPEGWSNPPSVSALHAVLLLGGVPLLAYVVLTLLVYLPSMLRGERRSSGAHPGESQWFGGPSKGTSELPAPDNEESKAGGASGRW</sequence>
<feature type="chain" id="PRO_5031157772" evidence="3">
    <location>
        <begin position="33"/>
        <end position="118"/>
    </location>
</feature>
<name>A0A7Y9E7U4_9ACTN</name>
<keyword evidence="2" id="KW-1133">Transmembrane helix</keyword>
<accession>A0A7Y9E7U4</accession>
<evidence type="ECO:0000313" key="5">
    <source>
        <dbReference type="Proteomes" id="UP000535511"/>
    </source>
</evidence>
<keyword evidence="5" id="KW-1185">Reference proteome</keyword>
<reference evidence="4 5" key="1">
    <citation type="submission" date="2020-07" db="EMBL/GenBank/DDBJ databases">
        <title>Sequencing the genomes of 1000 actinobacteria strains.</title>
        <authorList>
            <person name="Klenk H.-P."/>
        </authorList>
    </citation>
    <scope>NUCLEOTIDE SEQUENCE [LARGE SCALE GENOMIC DNA]</scope>
    <source>
        <strain evidence="4 5">DSM 21350</strain>
    </source>
</reference>
<evidence type="ECO:0000256" key="2">
    <source>
        <dbReference type="SAM" id="Phobius"/>
    </source>
</evidence>
<keyword evidence="4" id="KW-0808">Transferase</keyword>
<dbReference type="AlphaFoldDB" id="A0A7Y9E7U4"/>
<dbReference type="RefSeq" id="WP_179664214.1">
    <property type="nucleotide sequence ID" value="NZ_JACCBG010000001.1"/>
</dbReference>
<evidence type="ECO:0000256" key="1">
    <source>
        <dbReference type="SAM" id="MobiDB-lite"/>
    </source>
</evidence>
<keyword evidence="2" id="KW-0812">Transmembrane</keyword>
<dbReference type="EMBL" id="JACCBG010000001">
    <property type="protein sequence ID" value="NYD42587.1"/>
    <property type="molecule type" value="Genomic_DNA"/>
</dbReference>
<evidence type="ECO:0000256" key="3">
    <source>
        <dbReference type="SAM" id="SignalP"/>
    </source>
</evidence>
<dbReference type="GO" id="GO:0016740">
    <property type="term" value="F:transferase activity"/>
    <property type="evidence" value="ECO:0007669"/>
    <property type="project" value="UniProtKB-KW"/>
</dbReference>
<evidence type="ECO:0000313" key="4">
    <source>
        <dbReference type="EMBL" id="NYD42587.1"/>
    </source>
</evidence>
<dbReference type="Proteomes" id="UP000535511">
    <property type="component" value="Unassembled WGS sequence"/>
</dbReference>
<comment type="caution">
    <text evidence="4">The sequence shown here is derived from an EMBL/GenBank/DDBJ whole genome shotgun (WGS) entry which is preliminary data.</text>
</comment>
<feature type="region of interest" description="Disordered" evidence="1">
    <location>
        <begin position="77"/>
        <end position="118"/>
    </location>
</feature>
<gene>
    <name evidence="4" type="ORF">BJZ21_002670</name>
</gene>
<feature type="signal peptide" evidence="3">
    <location>
        <begin position="1"/>
        <end position="32"/>
    </location>
</feature>